<feature type="chain" id="PRO_5037679003" evidence="1">
    <location>
        <begin position="28"/>
        <end position="134"/>
    </location>
</feature>
<proteinExistence type="predicted"/>
<dbReference type="PROSITE" id="PS51257">
    <property type="entry name" value="PROKAR_LIPOPROTEIN"/>
    <property type="match status" value="1"/>
</dbReference>
<protein>
    <submittedName>
        <fullName evidence="2">Uncharacterized protein</fullName>
    </submittedName>
</protein>
<organism evidence="2 3">
    <name type="scientific">Candidatus Amulumruptor caecigallinarius</name>
    <dbReference type="NCBI Taxonomy" id="2109911"/>
    <lineage>
        <taxon>Bacteria</taxon>
        <taxon>Pseudomonadati</taxon>
        <taxon>Bacteroidota</taxon>
        <taxon>Bacteroidia</taxon>
        <taxon>Bacteroidales</taxon>
        <taxon>Muribaculaceae</taxon>
        <taxon>Candidatus Amulumruptor</taxon>
    </lineage>
</organism>
<keyword evidence="1" id="KW-0732">Signal</keyword>
<dbReference type="EMBL" id="DYXT01000028">
    <property type="protein sequence ID" value="HJE39104.1"/>
    <property type="molecule type" value="Genomic_DNA"/>
</dbReference>
<dbReference type="AlphaFoldDB" id="A0A921JIM5"/>
<gene>
    <name evidence="2" type="ORF">K8V47_05035</name>
</gene>
<feature type="signal peptide" evidence="1">
    <location>
        <begin position="1"/>
        <end position="27"/>
    </location>
</feature>
<evidence type="ECO:0000313" key="3">
    <source>
        <dbReference type="Proteomes" id="UP000711407"/>
    </source>
</evidence>
<dbReference type="Proteomes" id="UP000711407">
    <property type="component" value="Unassembled WGS sequence"/>
</dbReference>
<accession>A0A921JIM5</accession>
<reference evidence="2" key="1">
    <citation type="journal article" date="2021" name="PeerJ">
        <title>Extensive microbial diversity within the chicken gut microbiome revealed by metagenomics and culture.</title>
        <authorList>
            <person name="Gilroy R."/>
            <person name="Ravi A."/>
            <person name="Getino M."/>
            <person name="Pursley I."/>
            <person name="Horton D.L."/>
            <person name="Alikhan N.F."/>
            <person name="Baker D."/>
            <person name="Gharbi K."/>
            <person name="Hall N."/>
            <person name="Watson M."/>
            <person name="Adriaenssens E.M."/>
            <person name="Foster-Nyarko E."/>
            <person name="Jarju S."/>
            <person name="Secka A."/>
            <person name="Antonio M."/>
            <person name="Oren A."/>
            <person name="Chaudhuri R.R."/>
            <person name="La Ragione R."/>
            <person name="Hildebrand F."/>
            <person name="Pallen M.J."/>
        </authorList>
    </citation>
    <scope>NUCLEOTIDE SEQUENCE</scope>
    <source>
        <strain evidence="2">4100</strain>
    </source>
</reference>
<comment type="caution">
    <text evidence="2">The sequence shown here is derived from an EMBL/GenBank/DDBJ whole genome shotgun (WGS) entry which is preliminary data.</text>
</comment>
<sequence>MAKRCLRLKPLFIAVVALVGSAMVSCGDEPGPPPPPGGYYDIYYLEGYYEGRYRDGAVLAWMFYSDGSGYSRWVNVPSNPYSDTFIDHYIQGGSLYIWWDGDRDYSYAGEVELGYDYFDARFVPDYPWATFYRQ</sequence>
<reference evidence="2" key="2">
    <citation type="submission" date="2021-09" db="EMBL/GenBank/DDBJ databases">
        <authorList>
            <person name="Gilroy R."/>
        </authorList>
    </citation>
    <scope>NUCLEOTIDE SEQUENCE</scope>
    <source>
        <strain evidence="2">4100</strain>
    </source>
</reference>
<evidence type="ECO:0000256" key="1">
    <source>
        <dbReference type="SAM" id="SignalP"/>
    </source>
</evidence>
<name>A0A921JIM5_9BACT</name>
<evidence type="ECO:0000313" key="2">
    <source>
        <dbReference type="EMBL" id="HJE39104.1"/>
    </source>
</evidence>